<comment type="caution">
    <text evidence="1">The sequence shown here is derived from an EMBL/GenBank/DDBJ whole genome shotgun (WGS) entry which is preliminary data.</text>
</comment>
<proteinExistence type="predicted"/>
<organism evidence="1">
    <name type="scientific">bioreactor metagenome</name>
    <dbReference type="NCBI Taxonomy" id="1076179"/>
    <lineage>
        <taxon>unclassified sequences</taxon>
        <taxon>metagenomes</taxon>
        <taxon>ecological metagenomes</taxon>
    </lineage>
</organism>
<dbReference type="AlphaFoldDB" id="A0A645CPK7"/>
<gene>
    <name evidence="1" type="ORF">SDC9_125854</name>
</gene>
<accession>A0A645CPK7</accession>
<name>A0A645CPK7_9ZZZZ</name>
<sequence>MKRSLLDTDFADIDFESFTGAFVLDVLFPVGRTLILTELDMIGFPSAVIDAPGIENIPSLLAISIYVKVILLLDTAVPFTICVLLCWERLGPISTSKPFTEAIRKSLTFKLLTVYDSLN</sequence>
<dbReference type="EMBL" id="VSSQ01028936">
    <property type="protein sequence ID" value="MPM78839.1"/>
    <property type="molecule type" value="Genomic_DNA"/>
</dbReference>
<protein>
    <submittedName>
        <fullName evidence="1">Uncharacterized protein</fullName>
    </submittedName>
</protein>
<reference evidence="1" key="1">
    <citation type="submission" date="2019-08" db="EMBL/GenBank/DDBJ databases">
        <authorList>
            <person name="Kucharzyk K."/>
            <person name="Murdoch R.W."/>
            <person name="Higgins S."/>
            <person name="Loffler F."/>
        </authorList>
    </citation>
    <scope>NUCLEOTIDE SEQUENCE</scope>
</reference>
<evidence type="ECO:0000313" key="1">
    <source>
        <dbReference type="EMBL" id="MPM78839.1"/>
    </source>
</evidence>